<proteinExistence type="predicted"/>
<name>A0A5D4QS06_9BACI</name>
<evidence type="ECO:0000313" key="2">
    <source>
        <dbReference type="Proteomes" id="UP000322139"/>
    </source>
</evidence>
<dbReference type="EMBL" id="VTER01000021">
    <property type="protein sequence ID" value="TYS40756.1"/>
    <property type="molecule type" value="Genomic_DNA"/>
</dbReference>
<dbReference type="AlphaFoldDB" id="A0A5D4QS06"/>
<comment type="caution">
    <text evidence="1">The sequence shown here is derived from an EMBL/GenBank/DDBJ whole genome shotgun (WGS) entry which is preliminary data.</text>
</comment>
<gene>
    <name evidence="1" type="ORF">FZD51_24705</name>
</gene>
<protein>
    <submittedName>
        <fullName evidence="1">PIN domain-containing protein</fullName>
    </submittedName>
</protein>
<accession>A0A5D4QS06</accession>
<sequence length="199" mass="22235">MSSAFNQTPSLSTSHSNTSKALIDTTVLCGAIRKPGGINESILTLARASILFTPVLSKVCLLEFQRKAIDGLGNIAYSPDEVERYINGFIYPILDDHPPVNSVVGRYSIETVLREHRPIKEVLELLSGYTLKEVDDLAANQELSEPLYSFDQNDFHVWATAIQTDCHYMVTANSKRFPKKIGTIQRIHPSDFYNMLTGE</sequence>
<organism evidence="1 2">
    <name type="scientific">Bacillus infantis</name>
    <dbReference type="NCBI Taxonomy" id="324767"/>
    <lineage>
        <taxon>Bacteria</taxon>
        <taxon>Bacillati</taxon>
        <taxon>Bacillota</taxon>
        <taxon>Bacilli</taxon>
        <taxon>Bacillales</taxon>
        <taxon>Bacillaceae</taxon>
        <taxon>Bacillus</taxon>
    </lineage>
</organism>
<dbReference type="RefSeq" id="WP_148977103.1">
    <property type="nucleotide sequence ID" value="NZ_VTER01000021.1"/>
</dbReference>
<evidence type="ECO:0000313" key="1">
    <source>
        <dbReference type="EMBL" id="TYS40756.1"/>
    </source>
</evidence>
<reference evidence="1 2" key="1">
    <citation type="submission" date="2019-08" db="EMBL/GenBank/DDBJ databases">
        <title>Bacillus genomes from the desert of Cuatro Cienegas, Coahuila.</title>
        <authorList>
            <person name="Olmedo-Alvarez G."/>
        </authorList>
    </citation>
    <scope>NUCLEOTIDE SEQUENCE [LARGE SCALE GENOMIC DNA]</scope>
    <source>
        <strain evidence="1 2">CH446_14T</strain>
    </source>
</reference>
<dbReference type="Proteomes" id="UP000322139">
    <property type="component" value="Unassembled WGS sequence"/>
</dbReference>